<sequence length="167" mass="18900">MKYVLTLTSLLFLLVSFNASATTNHLKTVGKAEMRWLLFPLYQVELKTADGRYQQNQYPQTLDILYRRNIDKQDLLTATDNQWQRLGIGMAQRQQWITQLGSIWPSIKRGDKLGFNIAADGSNNFSYNGKNIGGVNDAKFGESFLAIWLSPKTSQPGVRQLLIGLTN</sequence>
<gene>
    <name evidence="3" type="ORF">DKT75_20495</name>
</gene>
<reference evidence="3 4" key="1">
    <citation type="submission" date="2018-05" db="EMBL/GenBank/DDBJ databases">
        <title>Leucothrix arctica sp. nov., isolated from Arctic seawater.</title>
        <authorList>
            <person name="Choi A."/>
            <person name="Baek K."/>
        </authorList>
    </citation>
    <scope>NUCLEOTIDE SEQUENCE [LARGE SCALE GENOMIC DNA]</scope>
    <source>
        <strain evidence="3 4">IMCC9719</strain>
    </source>
</reference>
<evidence type="ECO:0000313" key="4">
    <source>
        <dbReference type="Proteomes" id="UP000245506"/>
    </source>
</evidence>
<proteinExistence type="predicted"/>
<feature type="domain" description="Chalcone isomerase" evidence="2">
    <location>
        <begin position="52"/>
        <end position="164"/>
    </location>
</feature>
<feature type="signal peptide" evidence="1">
    <location>
        <begin position="1"/>
        <end position="21"/>
    </location>
</feature>
<dbReference type="OrthoDB" id="7277038at2"/>
<dbReference type="Pfam" id="PF16036">
    <property type="entry name" value="Chalcone_3"/>
    <property type="match status" value="1"/>
</dbReference>
<dbReference type="AlphaFoldDB" id="A0A317C5R7"/>
<keyword evidence="1" id="KW-0732">Signal</keyword>
<dbReference type="InterPro" id="IPR016087">
    <property type="entry name" value="Chalcone_isomerase"/>
</dbReference>
<name>A0A317C5R7_9GAMM</name>
<organism evidence="3 4">
    <name type="scientific">Leucothrix arctica</name>
    <dbReference type="NCBI Taxonomy" id="1481894"/>
    <lineage>
        <taxon>Bacteria</taxon>
        <taxon>Pseudomonadati</taxon>
        <taxon>Pseudomonadota</taxon>
        <taxon>Gammaproteobacteria</taxon>
        <taxon>Thiotrichales</taxon>
        <taxon>Thiotrichaceae</taxon>
        <taxon>Leucothrix</taxon>
    </lineage>
</organism>
<protein>
    <recommendedName>
        <fullName evidence="2">Chalcone isomerase domain-containing protein</fullName>
    </recommendedName>
</protein>
<dbReference type="RefSeq" id="WP_109826498.1">
    <property type="nucleotide sequence ID" value="NZ_QGKL01000042.1"/>
</dbReference>
<comment type="caution">
    <text evidence="3">The sequence shown here is derived from an EMBL/GenBank/DDBJ whole genome shotgun (WGS) entry which is preliminary data.</text>
</comment>
<dbReference type="Proteomes" id="UP000245506">
    <property type="component" value="Unassembled WGS sequence"/>
</dbReference>
<feature type="chain" id="PRO_5016312027" description="Chalcone isomerase domain-containing protein" evidence="1">
    <location>
        <begin position="22"/>
        <end position="167"/>
    </location>
</feature>
<evidence type="ECO:0000256" key="1">
    <source>
        <dbReference type="SAM" id="SignalP"/>
    </source>
</evidence>
<evidence type="ECO:0000313" key="3">
    <source>
        <dbReference type="EMBL" id="PWQ93976.1"/>
    </source>
</evidence>
<dbReference type="EMBL" id="QGKL01000042">
    <property type="protein sequence ID" value="PWQ93976.1"/>
    <property type="molecule type" value="Genomic_DNA"/>
</dbReference>
<evidence type="ECO:0000259" key="2">
    <source>
        <dbReference type="Pfam" id="PF16036"/>
    </source>
</evidence>
<keyword evidence="4" id="KW-1185">Reference proteome</keyword>
<accession>A0A317C5R7</accession>